<accession>A0ABV0SI30</accession>
<dbReference type="EMBL" id="JAHRIN010079011">
    <property type="protein sequence ID" value="MEQ2219343.1"/>
    <property type="molecule type" value="Genomic_DNA"/>
</dbReference>
<organism evidence="1 2">
    <name type="scientific">Xenoophorus captivus</name>
    <dbReference type="NCBI Taxonomy" id="1517983"/>
    <lineage>
        <taxon>Eukaryota</taxon>
        <taxon>Metazoa</taxon>
        <taxon>Chordata</taxon>
        <taxon>Craniata</taxon>
        <taxon>Vertebrata</taxon>
        <taxon>Euteleostomi</taxon>
        <taxon>Actinopterygii</taxon>
        <taxon>Neopterygii</taxon>
        <taxon>Teleostei</taxon>
        <taxon>Neoteleostei</taxon>
        <taxon>Acanthomorphata</taxon>
        <taxon>Ovalentaria</taxon>
        <taxon>Atherinomorphae</taxon>
        <taxon>Cyprinodontiformes</taxon>
        <taxon>Goodeidae</taxon>
        <taxon>Xenoophorus</taxon>
    </lineage>
</organism>
<protein>
    <submittedName>
        <fullName evidence="1">Uncharacterized protein</fullName>
    </submittedName>
</protein>
<comment type="caution">
    <text evidence="1">The sequence shown here is derived from an EMBL/GenBank/DDBJ whole genome shotgun (WGS) entry which is preliminary data.</text>
</comment>
<name>A0ABV0SI30_9TELE</name>
<evidence type="ECO:0000313" key="1">
    <source>
        <dbReference type="EMBL" id="MEQ2219343.1"/>
    </source>
</evidence>
<dbReference type="InterPro" id="IPR008972">
    <property type="entry name" value="Cupredoxin"/>
</dbReference>
<proteinExistence type="predicted"/>
<dbReference type="Proteomes" id="UP001434883">
    <property type="component" value="Unassembled WGS sequence"/>
</dbReference>
<keyword evidence="2" id="KW-1185">Reference proteome</keyword>
<evidence type="ECO:0000313" key="2">
    <source>
        <dbReference type="Proteomes" id="UP001434883"/>
    </source>
</evidence>
<dbReference type="SUPFAM" id="SSF49503">
    <property type="entry name" value="Cupredoxins"/>
    <property type="match status" value="2"/>
</dbReference>
<dbReference type="Gene3D" id="2.60.40.420">
    <property type="entry name" value="Cupredoxins - blue copper proteins"/>
    <property type="match status" value="2"/>
</dbReference>
<reference evidence="1 2" key="1">
    <citation type="submission" date="2021-06" db="EMBL/GenBank/DDBJ databases">
        <authorList>
            <person name="Palmer J.M."/>
        </authorList>
    </citation>
    <scope>NUCLEOTIDE SEQUENCE [LARGE SCALE GENOMIC DNA]</scope>
    <source>
        <strain evidence="1 2">XC_2019</strain>
        <tissue evidence="1">Muscle</tissue>
    </source>
</reference>
<sequence>MFGMGNEVDIHSAFFHGNTLLNHGHRTDTISLFPATFSTASMIPKMKGKWLLSCQVNDHLQGRKNWPPTSVSPLPLLTGCQELLTGENVCMWGVDPGKKFTYRWQVLEGPSFSDSPCIPYLYYSGTDPVMDTNSGLVGPLLVCKRGALGKNGIQVGVL</sequence>
<gene>
    <name evidence="1" type="ORF">XENOCAPTIV_016339</name>
</gene>